<dbReference type="PANTHER" id="PTHR35337:SF1">
    <property type="entry name" value="SLR1478 PROTEIN"/>
    <property type="match status" value="1"/>
</dbReference>
<proteinExistence type="predicted"/>
<dbReference type="AlphaFoldDB" id="A0A1G1WMW2"/>
<name>A0A1G1WMW2_9BACT</name>
<dbReference type="PANTHER" id="PTHR35337">
    <property type="entry name" value="SLR1478 PROTEIN"/>
    <property type="match status" value="1"/>
</dbReference>
<dbReference type="EMBL" id="MHCZ01000043">
    <property type="protein sequence ID" value="OGY29029.1"/>
    <property type="molecule type" value="Genomic_DNA"/>
</dbReference>
<protein>
    <recommendedName>
        <fullName evidence="4">Stage II sporulation protein M</fullName>
    </recommendedName>
</protein>
<feature type="transmembrane region" description="Helical" evidence="1">
    <location>
        <begin position="21"/>
        <end position="43"/>
    </location>
</feature>
<gene>
    <name evidence="2" type="ORF">A3F35_02700</name>
</gene>
<evidence type="ECO:0000313" key="2">
    <source>
        <dbReference type="EMBL" id="OGY29029.1"/>
    </source>
</evidence>
<reference evidence="2 3" key="1">
    <citation type="journal article" date="2016" name="Nat. Commun.">
        <title>Thousands of microbial genomes shed light on interconnected biogeochemical processes in an aquifer system.</title>
        <authorList>
            <person name="Anantharaman K."/>
            <person name="Brown C.T."/>
            <person name="Hug L.A."/>
            <person name="Sharon I."/>
            <person name="Castelle C.J."/>
            <person name="Probst A.J."/>
            <person name="Thomas B.C."/>
            <person name="Singh A."/>
            <person name="Wilkins M.J."/>
            <person name="Karaoz U."/>
            <person name="Brodie E.L."/>
            <person name="Williams K.H."/>
            <person name="Hubbard S.S."/>
            <person name="Banfield J.F."/>
        </authorList>
    </citation>
    <scope>NUCLEOTIDE SEQUENCE [LARGE SCALE GENOMIC DNA]</scope>
</reference>
<keyword evidence="1" id="KW-0472">Membrane</keyword>
<feature type="transmembrane region" description="Helical" evidence="1">
    <location>
        <begin position="175"/>
        <end position="201"/>
    </location>
</feature>
<evidence type="ECO:0008006" key="4">
    <source>
        <dbReference type="Google" id="ProtNLM"/>
    </source>
</evidence>
<evidence type="ECO:0000313" key="3">
    <source>
        <dbReference type="Proteomes" id="UP000178068"/>
    </source>
</evidence>
<dbReference type="InterPro" id="IPR002798">
    <property type="entry name" value="SpoIIM-like"/>
</dbReference>
<keyword evidence="1" id="KW-0812">Transmembrane</keyword>
<feature type="transmembrane region" description="Helical" evidence="1">
    <location>
        <begin position="79"/>
        <end position="112"/>
    </location>
</feature>
<accession>A0A1G1WMW2</accession>
<keyword evidence="1" id="KW-1133">Transmembrane helix</keyword>
<dbReference type="Proteomes" id="UP000178068">
    <property type="component" value="Unassembled WGS sequence"/>
</dbReference>
<feature type="transmembrane region" description="Helical" evidence="1">
    <location>
        <begin position="124"/>
        <end position="155"/>
    </location>
</feature>
<evidence type="ECO:0000256" key="1">
    <source>
        <dbReference type="SAM" id="Phobius"/>
    </source>
</evidence>
<dbReference type="STRING" id="1802603.A3F35_02700"/>
<sequence length="205" mass="22507">MRAQGASFIQSFIQTVRSSLGWIYFSGFVFLVGIVCGFIVSWVNPDLSREFFRSWGQEVQKLVSGSGLVTSLNIFERNGLIMIFSMMFGFLGLVPALVAFGNGMVFGMIFGFRDIYSNLSLLKIVFLILPHGVIEIFATIVGLGLSLKTGVHWIMVKKNKRKTFVEDAQTLAHSAVVVLGLLLIAALVEGMVTPALACLVVRVCF</sequence>
<organism evidence="2 3">
    <name type="scientific">Candidatus Woykebacteria bacterium RIFCSPHIGHO2_12_FULL_45_10</name>
    <dbReference type="NCBI Taxonomy" id="1802603"/>
    <lineage>
        <taxon>Bacteria</taxon>
        <taxon>Candidatus Woykeibacteriota</taxon>
    </lineage>
</organism>
<dbReference type="Pfam" id="PF01944">
    <property type="entry name" value="SpoIIM"/>
    <property type="match status" value="1"/>
</dbReference>
<comment type="caution">
    <text evidence="2">The sequence shown here is derived from an EMBL/GenBank/DDBJ whole genome shotgun (WGS) entry which is preliminary data.</text>
</comment>